<keyword evidence="2" id="KW-1185">Reference proteome</keyword>
<dbReference type="AlphaFoldDB" id="A0A3M7QDW5"/>
<dbReference type="Proteomes" id="UP000276133">
    <property type="component" value="Unassembled WGS sequence"/>
</dbReference>
<proteinExistence type="predicted"/>
<accession>A0A3M7QDW5</accession>
<name>A0A3M7QDW5_BRAPC</name>
<protein>
    <submittedName>
        <fullName evidence="1">Uncharacterized protein</fullName>
    </submittedName>
</protein>
<sequence length="91" mass="10540">MPLITSITYPHFVINRISTAFNLAIHSLNPLSKIARSPLFAISRLRLNHFCVLIYPFLSSKYRNAKRTGELRGISEQNLSTLRYELVRICY</sequence>
<comment type="caution">
    <text evidence="1">The sequence shown here is derived from an EMBL/GenBank/DDBJ whole genome shotgun (WGS) entry which is preliminary data.</text>
</comment>
<evidence type="ECO:0000313" key="1">
    <source>
        <dbReference type="EMBL" id="RNA09473.1"/>
    </source>
</evidence>
<organism evidence="1 2">
    <name type="scientific">Brachionus plicatilis</name>
    <name type="common">Marine rotifer</name>
    <name type="synonym">Brachionus muelleri</name>
    <dbReference type="NCBI Taxonomy" id="10195"/>
    <lineage>
        <taxon>Eukaryota</taxon>
        <taxon>Metazoa</taxon>
        <taxon>Spiralia</taxon>
        <taxon>Gnathifera</taxon>
        <taxon>Rotifera</taxon>
        <taxon>Eurotatoria</taxon>
        <taxon>Monogononta</taxon>
        <taxon>Pseudotrocha</taxon>
        <taxon>Ploima</taxon>
        <taxon>Brachionidae</taxon>
        <taxon>Brachionus</taxon>
    </lineage>
</organism>
<reference evidence="1 2" key="1">
    <citation type="journal article" date="2018" name="Sci. Rep.">
        <title>Genomic signatures of local adaptation to the degree of environmental predictability in rotifers.</title>
        <authorList>
            <person name="Franch-Gras L."/>
            <person name="Hahn C."/>
            <person name="Garcia-Roger E.M."/>
            <person name="Carmona M.J."/>
            <person name="Serra M."/>
            <person name="Gomez A."/>
        </authorList>
    </citation>
    <scope>NUCLEOTIDE SEQUENCE [LARGE SCALE GENOMIC DNA]</scope>
    <source>
        <strain evidence="1">HYR1</strain>
    </source>
</reference>
<gene>
    <name evidence="1" type="ORF">BpHYR1_042922</name>
</gene>
<evidence type="ECO:0000313" key="2">
    <source>
        <dbReference type="Proteomes" id="UP000276133"/>
    </source>
</evidence>
<dbReference type="EMBL" id="REGN01006460">
    <property type="protein sequence ID" value="RNA09473.1"/>
    <property type="molecule type" value="Genomic_DNA"/>
</dbReference>